<evidence type="ECO:0000313" key="3">
    <source>
        <dbReference type="Proteomes" id="UP000799439"/>
    </source>
</evidence>
<gene>
    <name evidence="2" type="ORF">K461DRAFT_281297</name>
</gene>
<dbReference type="Proteomes" id="UP000799439">
    <property type="component" value="Unassembled WGS sequence"/>
</dbReference>
<dbReference type="EMBL" id="ML996090">
    <property type="protein sequence ID" value="KAF2150037.1"/>
    <property type="molecule type" value="Genomic_DNA"/>
</dbReference>
<evidence type="ECO:0000256" key="1">
    <source>
        <dbReference type="SAM" id="MobiDB-lite"/>
    </source>
</evidence>
<protein>
    <submittedName>
        <fullName evidence="2">Uncharacterized protein</fullName>
    </submittedName>
</protein>
<evidence type="ECO:0000313" key="2">
    <source>
        <dbReference type="EMBL" id="KAF2150037.1"/>
    </source>
</evidence>
<dbReference type="SUPFAM" id="SSF48403">
    <property type="entry name" value="Ankyrin repeat"/>
    <property type="match status" value="1"/>
</dbReference>
<proteinExistence type="predicted"/>
<feature type="compositionally biased region" description="Low complexity" evidence="1">
    <location>
        <begin position="268"/>
        <end position="280"/>
    </location>
</feature>
<dbReference type="Pfam" id="PF00023">
    <property type="entry name" value="Ank"/>
    <property type="match status" value="1"/>
</dbReference>
<dbReference type="Gene3D" id="1.25.40.20">
    <property type="entry name" value="Ankyrin repeat-containing domain"/>
    <property type="match status" value="1"/>
</dbReference>
<dbReference type="OrthoDB" id="194358at2759"/>
<organism evidence="2 3">
    <name type="scientific">Myriangium duriaei CBS 260.36</name>
    <dbReference type="NCBI Taxonomy" id="1168546"/>
    <lineage>
        <taxon>Eukaryota</taxon>
        <taxon>Fungi</taxon>
        <taxon>Dikarya</taxon>
        <taxon>Ascomycota</taxon>
        <taxon>Pezizomycotina</taxon>
        <taxon>Dothideomycetes</taxon>
        <taxon>Dothideomycetidae</taxon>
        <taxon>Myriangiales</taxon>
        <taxon>Myriangiaceae</taxon>
        <taxon>Myriangium</taxon>
    </lineage>
</organism>
<keyword evidence="3" id="KW-1185">Reference proteome</keyword>
<sequence length="315" mass="34301">MYEAARVGSHDIIATLRAGGCISWSDDVLKKAAEVAAEHGNVHAFLQLRRDGQSAPMSRMWLSRVASLRFGSGAGERQRWEAQVKFILGPESISDKDAVADQMLWYAGFYGCSDIAIDMIKKRGADVDYENQDKTTALWQAASEGHWDTIIQLLSRGANPLVQNIVPSDIGERSNLGGPSLDKLGVSRTPFKLASDVHGPGKPGSPHEAAMIVLKQATQSRRDSIFQREELLSDGPTRSTSAAYVHSEDMVGMVGIAGTIGMADERFSSSQPSSSVVPISTPEDNEKHTSHQMPSPSPSPPLVTLKEERYLHEYL</sequence>
<accession>A0A9P4IU55</accession>
<dbReference type="InterPro" id="IPR036770">
    <property type="entry name" value="Ankyrin_rpt-contain_sf"/>
</dbReference>
<comment type="caution">
    <text evidence="2">The sequence shown here is derived from an EMBL/GenBank/DDBJ whole genome shotgun (WGS) entry which is preliminary data.</text>
</comment>
<name>A0A9P4IU55_9PEZI</name>
<feature type="region of interest" description="Disordered" evidence="1">
    <location>
        <begin position="265"/>
        <end position="307"/>
    </location>
</feature>
<reference evidence="2" key="1">
    <citation type="journal article" date="2020" name="Stud. Mycol.">
        <title>101 Dothideomycetes genomes: a test case for predicting lifestyles and emergence of pathogens.</title>
        <authorList>
            <person name="Haridas S."/>
            <person name="Albert R."/>
            <person name="Binder M."/>
            <person name="Bloem J."/>
            <person name="Labutti K."/>
            <person name="Salamov A."/>
            <person name="Andreopoulos B."/>
            <person name="Baker S."/>
            <person name="Barry K."/>
            <person name="Bills G."/>
            <person name="Bluhm B."/>
            <person name="Cannon C."/>
            <person name="Castanera R."/>
            <person name="Culley D."/>
            <person name="Daum C."/>
            <person name="Ezra D."/>
            <person name="Gonzalez J."/>
            <person name="Henrissat B."/>
            <person name="Kuo A."/>
            <person name="Liang C."/>
            <person name="Lipzen A."/>
            <person name="Lutzoni F."/>
            <person name="Magnuson J."/>
            <person name="Mondo S."/>
            <person name="Nolan M."/>
            <person name="Ohm R."/>
            <person name="Pangilinan J."/>
            <person name="Park H.-J."/>
            <person name="Ramirez L."/>
            <person name="Alfaro M."/>
            <person name="Sun H."/>
            <person name="Tritt A."/>
            <person name="Yoshinaga Y."/>
            <person name="Zwiers L.-H."/>
            <person name="Turgeon B."/>
            <person name="Goodwin S."/>
            <person name="Spatafora J."/>
            <person name="Crous P."/>
            <person name="Grigoriev I."/>
        </authorList>
    </citation>
    <scope>NUCLEOTIDE SEQUENCE</scope>
    <source>
        <strain evidence="2">CBS 260.36</strain>
    </source>
</reference>
<dbReference type="AlphaFoldDB" id="A0A9P4IU55"/>
<dbReference type="InterPro" id="IPR002110">
    <property type="entry name" value="Ankyrin_rpt"/>
</dbReference>